<name>A0A6B2LHB4_9EUKA</name>
<proteinExistence type="predicted"/>
<dbReference type="PANTHER" id="PTHR48034">
    <property type="entry name" value="TRANSFORMER-2 SEX-DETERMINING PROTEIN-RELATED"/>
    <property type="match status" value="1"/>
</dbReference>
<feature type="region of interest" description="Disordered" evidence="2">
    <location>
        <begin position="51"/>
        <end position="83"/>
    </location>
</feature>
<dbReference type="InterPro" id="IPR050441">
    <property type="entry name" value="RBM"/>
</dbReference>
<dbReference type="Gene3D" id="3.30.70.330">
    <property type="match status" value="1"/>
</dbReference>
<feature type="domain" description="RRM" evidence="3">
    <location>
        <begin position="1"/>
        <end position="53"/>
    </location>
</feature>
<sequence>MASCTLIVDRRTNQSKRYGFVYFVKEEDAVKAKDALNQTVLHGNKVRIDFSYTRKPHSPTPGRYMGKYSEPRGGSHRSRYHGYEGSYYPRSPMYDYDYDRRKRDYYDRYDRYDRYDDYYERRRR</sequence>
<dbReference type="GO" id="GO:0003723">
    <property type="term" value="F:RNA binding"/>
    <property type="evidence" value="ECO:0007669"/>
    <property type="project" value="UniProtKB-UniRule"/>
</dbReference>
<accession>A0A6B2LHB4</accession>
<dbReference type="PROSITE" id="PS50102">
    <property type="entry name" value="RRM"/>
    <property type="match status" value="1"/>
</dbReference>
<evidence type="ECO:0000313" key="4">
    <source>
        <dbReference type="EMBL" id="NDV36200.1"/>
    </source>
</evidence>
<organism evidence="4">
    <name type="scientific">Arcella intermedia</name>
    <dbReference type="NCBI Taxonomy" id="1963864"/>
    <lineage>
        <taxon>Eukaryota</taxon>
        <taxon>Amoebozoa</taxon>
        <taxon>Tubulinea</taxon>
        <taxon>Elardia</taxon>
        <taxon>Arcellinida</taxon>
        <taxon>Sphaerothecina</taxon>
        <taxon>Arcellidae</taxon>
        <taxon>Arcella</taxon>
    </lineage>
</organism>
<evidence type="ECO:0000256" key="2">
    <source>
        <dbReference type="SAM" id="MobiDB-lite"/>
    </source>
</evidence>
<dbReference type="Pfam" id="PF00076">
    <property type="entry name" value="RRM_1"/>
    <property type="match status" value="1"/>
</dbReference>
<evidence type="ECO:0000256" key="1">
    <source>
        <dbReference type="PROSITE-ProRule" id="PRU00176"/>
    </source>
</evidence>
<dbReference type="InterPro" id="IPR012677">
    <property type="entry name" value="Nucleotide-bd_a/b_plait_sf"/>
</dbReference>
<dbReference type="AlphaFoldDB" id="A0A6B2LHB4"/>
<reference evidence="4" key="1">
    <citation type="journal article" date="2020" name="J. Eukaryot. Microbiol.">
        <title>De novo Sequencing, Assembly and Annotation of the Transcriptome for the Free-Living Testate Amoeba Arcella intermedia.</title>
        <authorList>
            <person name="Ribeiro G.M."/>
            <person name="Porfirio-Sousa A.L."/>
            <person name="Maurer-Alcala X.X."/>
            <person name="Katz L.A."/>
            <person name="Lahr D.J.G."/>
        </authorList>
    </citation>
    <scope>NUCLEOTIDE SEQUENCE</scope>
</reference>
<dbReference type="InterPro" id="IPR035979">
    <property type="entry name" value="RBD_domain_sf"/>
</dbReference>
<dbReference type="InterPro" id="IPR000504">
    <property type="entry name" value="RRM_dom"/>
</dbReference>
<dbReference type="SUPFAM" id="SSF54928">
    <property type="entry name" value="RNA-binding domain, RBD"/>
    <property type="match status" value="1"/>
</dbReference>
<evidence type="ECO:0000259" key="3">
    <source>
        <dbReference type="PROSITE" id="PS50102"/>
    </source>
</evidence>
<protein>
    <recommendedName>
        <fullName evidence="3">RRM domain-containing protein</fullName>
    </recommendedName>
</protein>
<dbReference type="EMBL" id="GIBP01007231">
    <property type="protein sequence ID" value="NDV36200.1"/>
    <property type="molecule type" value="Transcribed_RNA"/>
</dbReference>
<keyword evidence="1" id="KW-0694">RNA-binding</keyword>